<dbReference type="PANTHER" id="PTHR24373">
    <property type="entry name" value="SLIT RELATED LEUCINE-RICH REPEAT NEURONAL PROTEIN"/>
    <property type="match status" value="1"/>
</dbReference>
<dbReference type="SUPFAM" id="SSF52058">
    <property type="entry name" value="L domain-like"/>
    <property type="match status" value="1"/>
</dbReference>
<name>A0ABM5L689_DIAVI</name>
<sequence>MVFKLLISLLALLLLIPASLGESSEETIQCQDHVNCSHPRRQLICNDINDIEDNYVVERTNWKKSHSPELIQFVSVTGSLHKKLTKYYPSLKTILVYKSDISDFSLRFMNKGQLLIAESIFPLVTTSTFKEASDLRHLGFYSNPGLEFQDKCFSELKHLRNLTIYNQTMPTLKYTTLYGLTKLKTLVVMGSDVVQIEEHAFKRNTHLKELTLDYNPLDHFHVNITFLKHLRKLSLMNTNLKKLDLPLFFPMKRLAILGLPNEAWSKVTVVKLAEAFPRLRSAIFDGSAETHKSLGLLAEEMKSAGLIVETLSRNKTIDTPLYGEDMKIISWD</sequence>
<dbReference type="RefSeq" id="XP_050517953.1">
    <property type="nucleotide sequence ID" value="XM_050661996.1"/>
</dbReference>
<evidence type="ECO:0000313" key="3">
    <source>
        <dbReference type="EnsemblMetazoa" id="XP_050517953.1"/>
    </source>
</evidence>
<feature type="chain" id="PRO_5045274836" evidence="2">
    <location>
        <begin position="22"/>
        <end position="332"/>
    </location>
</feature>
<dbReference type="Proteomes" id="UP001652700">
    <property type="component" value="Unplaced"/>
</dbReference>
<dbReference type="InterPro" id="IPR001611">
    <property type="entry name" value="Leu-rich_rpt"/>
</dbReference>
<dbReference type="GeneID" id="126892463"/>
<keyword evidence="4" id="KW-1185">Reference proteome</keyword>
<keyword evidence="1 2" id="KW-0732">Signal</keyword>
<proteinExistence type="predicted"/>
<dbReference type="InterPro" id="IPR032675">
    <property type="entry name" value="LRR_dom_sf"/>
</dbReference>
<dbReference type="InterPro" id="IPR050328">
    <property type="entry name" value="Dev_Immune_Receptor"/>
</dbReference>
<accession>A0ABM5L689</accession>
<feature type="signal peptide" evidence="2">
    <location>
        <begin position="1"/>
        <end position="21"/>
    </location>
</feature>
<dbReference type="EnsemblMetazoa" id="XM_050661996.1">
    <property type="protein sequence ID" value="XP_050517953.1"/>
    <property type="gene ID" value="LOC126892463"/>
</dbReference>
<dbReference type="PANTHER" id="PTHR24373:SF275">
    <property type="entry name" value="TIR DOMAIN-CONTAINING PROTEIN"/>
    <property type="match status" value="1"/>
</dbReference>
<protein>
    <submittedName>
        <fullName evidence="3">Uncharacterized protein</fullName>
    </submittedName>
</protein>
<reference evidence="3" key="1">
    <citation type="submission" date="2025-05" db="UniProtKB">
        <authorList>
            <consortium name="EnsemblMetazoa"/>
        </authorList>
    </citation>
    <scope>IDENTIFICATION</scope>
</reference>
<organism evidence="3 4">
    <name type="scientific">Diabrotica virgifera virgifera</name>
    <name type="common">western corn rootworm</name>
    <dbReference type="NCBI Taxonomy" id="50390"/>
    <lineage>
        <taxon>Eukaryota</taxon>
        <taxon>Metazoa</taxon>
        <taxon>Ecdysozoa</taxon>
        <taxon>Arthropoda</taxon>
        <taxon>Hexapoda</taxon>
        <taxon>Insecta</taxon>
        <taxon>Pterygota</taxon>
        <taxon>Neoptera</taxon>
        <taxon>Endopterygota</taxon>
        <taxon>Coleoptera</taxon>
        <taxon>Polyphaga</taxon>
        <taxon>Cucujiformia</taxon>
        <taxon>Chrysomeloidea</taxon>
        <taxon>Chrysomelidae</taxon>
        <taxon>Galerucinae</taxon>
        <taxon>Diabroticina</taxon>
        <taxon>Diabroticites</taxon>
        <taxon>Diabrotica</taxon>
    </lineage>
</organism>
<evidence type="ECO:0000256" key="2">
    <source>
        <dbReference type="SAM" id="SignalP"/>
    </source>
</evidence>
<evidence type="ECO:0000313" key="4">
    <source>
        <dbReference type="Proteomes" id="UP001652700"/>
    </source>
</evidence>
<dbReference type="Pfam" id="PF13855">
    <property type="entry name" value="LRR_8"/>
    <property type="match status" value="1"/>
</dbReference>
<evidence type="ECO:0000256" key="1">
    <source>
        <dbReference type="ARBA" id="ARBA00022729"/>
    </source>
</evidence>
<dbReference type="Gene3D" id="3.80.10.10">
    <property type="entry name" value="Ribonuclease Inhibitor"/>
    <property type="match status" value="1"/>
</dbReference>